<dbReference type="EMBL" id="CP074572">
    <property type="protein sequence ID" value="QVK22208.1"/>
    <property type="molecule type" value="Genomic_DNA"/>
</dbReference>
<feature type="transmembrane region" description="Helical" evidence="1">
    <location>
        <begin position="84"/>
        <end position="102"/>
    </location>
</feature>
<dbReference type="Proteomes" id="UP000676428">
    <property type="component" value="Chromosome"/>
</dbReference>
<evidence type="ECO:0000313" key="2">
    <source>
        <dbReference type="EMBL" id="QVK22208.1"/>
    </source>
</evidence>
<protein>
    <submittedName>
        <fullName evidence="2">Alkaline phosphatase</fullName>
    </submittedName>
</protein>
<keyword evidence="3" id="KW-1185">Reference proteome</keyword>
<gene>
    <name evidence="2" type="ORF">KHX94_12280</name>
</gene>
<feature type="transmembrane region" description="Helical" evidence="1">
    <location>
        <begin position="54"/>
        <end position="72"/>
    </location>
</feature>
<accession>A0ABX8DBK4</accession>
<evidence type="ECO:0000256" key="1">
    <source>
        <dbReference type="SAM" id="Phobius"/>
    </source>
</evidence>
<keyword evidence="1" id="KW-0472">Membrane</keyword>
<feature type="transmembrane region" description="Helical" evidence="1">
    <location>
        <begin position="12"/>
        <end position="42"/>
    </location>
</feature>
<organism evidence="2 3">
    <name type="scientific">Shewanella dokdonensis</name>
    <dbReference type="NCBI Taxonomy" id="712036"/>
    <lineage>
        <taxon>Bacteria</taxon>
        <taxon>Pseudomonadati</taxon>
        <taxon>Pseudomonadota</taxon>
        <taxon>Gammaproteobacteria</taxon>
        <taxon>Alteromonadales</taxon>
        <taxon>Shewanellaceae</taxon>
        <taxon>Shewanella</taxon>
    </lineage>
</organism>
<dbReference type="RefSeq" id="WP_213680865.1">
    <property type="nucleotide sequence ID" value="NZ_CP074572.1"/>
</dbReference>
<evidence type="ECO:0000313" key="3">
    <source>
        <dbReference type="Proteomes" id="UP000676428"/>
    </source>
</evidence>
<dbReference type="Pfam" id="PF16931">
    <property type="entry name" value="Phage_holin_8"/>
    <property type="match status" value="1"/>
</dbReference>
<name>A0ABX8DBK4_9GAMM</name>
<sequence length="123" mass="12896">MSEPVTTSTATAYVFTAGLLTLLPGVDPGVVIGAFTGSLLFIISDDSSGHWRKASLFIISFLGGLLCAQWAANLLSLALPSTIAVNPAMASIIAAASVVRLLQKLTSEPDTLLDFIRSFRGKK</sequence>
<keyword evidence="1" id="KW-0812">Transmembrane</keyword>
<keyword evidence="1" id="KW-1133">Transmembrane helix</keyword>
<dbReference type="InterPro" id="IPR032637">
    <property type="entry name" value="Phage_holin-like"/>
</dbReference>
<reference evidence="2 3" key="1">
    <citation type="journal article" date="2012" name="Int. J. Syst. Evol. Microbiol.">
        <title>Shewanella dokdonensis sp. nov., isolated from seawater.</title>
        <authorList>
            <person name="Sung H.R."/>
            <person name="Yoon J.H."/>
            <person name="Ghim S.Y."/>
        </authorList>
    </citation>
    <scope>NUCLEOTIDE SEQUENCE [LARGE SCALE GENOMIC DNA]</scope>
    <source>
        <strain evidence="2 3">DSM 23626</strain>
    </source>
</reference>
<proteinExistence type="predicted"/>